<dbReference type="OrthoDB" id="498686at2759"/>
<dbReference type="Gene3D" id="3.40.50.300">
    <property type="entry name" value="P-loop containing nucleotide triphosphate hydrolases"/>
    <property type="match status" value="1"/>
</dbReference>
<dbReference type="AlphaFoldDB" id="C1MHY8"/>
<accession>C1MHY8</accession>
<feature type="compositionally biased region" description="Acidic residues" evidence="1">
    <location>
        <begin position="544"/>
        <end position="560"/>
    </location>
</feature>
<dbReference type="GO" id="GO:0005829">
    <property type="term" value="C:cytosol"/>
    <property type="evidence" value="ECO:0007669"/>
    <property type="project" value="TreeGrafter"/>
</dbReference>
<evidence type="ECO:0000256" key="1">
    <source>
        <dbReference type="SAM" id="MobiDB-lite"/>
    </source>
</evidence>
<dbReference type="GO" id="GO:0005525">
    <property type="term" value="F:GTP binding"/>
    <property type="evidence" value="ECO:0007669"/>
    <property type="project" value="InterPro"/>
</dbReference>
<protein>
    <submittedName>
        <fullName evidence="2">Predicted protein</fullName>
    </submittedName>
</protein>
<feature type="compositionally biased region" description="Acidic residues" evidence="1">
    <location>
        <begin position="752"/>
        <end position="764"/>
    </location>
</feature>
<feature type="compositionally biased region" description="Polar residues" evidence="1">
    <location>
        <begin position="705"/>
        <end position="718"/>
    </location>
</feature>
<dbReference type="GO" id="GO:0005634">
    <property type="term" value="C:nucleus"/>
    <property type="evidence" value="ECO:0007669"/>
    <property type="project" value="TreeGrafter"/>
</dbReference>
<keyword evidence="3" id="KW-1185">Reference proteome</keyword>
<proteinExistence type="predicted"/>
<feature type="compositionally biased region" description="Basic residues" evidence="1">
    <location>
        <begin position="770"/>
        <end position="788"/>
    </location>
</feature>
<feature type="compositionally biased region" description="Low complexity" evidence="1">
    <location>
        <begin position="678"/>
        <end position="690"/>
    </location>
</feature>
<sequence length="826" mass="86861">MASLSSANIARAASSLLLRAYPTPPKVSSFLREIRRPAETNKFLRQQSGQNVSDRIDATHARRTRAAHAMSWFGWLPDVSSLMGGTTSQPANAPPPAVQLTEEQMRERGIASMDAEFRQKYAKGAKFNFKVVLRGDIGTGKSTLMRRLRGGTFIPEYTPTPEIKTSHIKWTARSSPEDNVMLEVWDVVDKAAKRAVSDALKTMAHDGARASESHVMMGAKEGGHTYPLDASVIDVYKGAHAAVFLVDPSKRWTYEYAKRELAAAPEHVPTAILLNFRDYPASKRLLRADEVEADCGYAFKGRPFRPFVMETSLLNCYGLQALSTFLHIPFLCLKRAALEQAVALNTKAIVQAQEALKHVKGNAYEAYERKIEATQGRASASAAADALEEKNKETKKKKETGPPPEPTVTWEKLSKTTLGEAPILLGGAALGAVYTGVSTLAATTPAEIIEAAKESVSIEKLGSGLASLVTREKKGNFDAAERERTAPQFNHLTGRGGAAAAAFGGQDLDEDDVGVRPGDMPGGEKSMDKFFDEEDTPRAGDGSDAGDDGDGWGGGSDDDLPGGGGGDARPFWDDDDDDDDDDGGGREKKKKVEVRWDESSDGSGGSSDSDSDIEFDVADDDDDRDDGGGDAGAGGEKEDPFFGVGAIEKQNPTAKTATPRRAAPGSAPPPGPGFDLNDPAAIAAAFGSPAADDDDDEPPVGGGTPATTNPLYDTTPTGSPTAAKARSPAPPPAPSSAGAKETVAVAVAAADADADEGSGDGESDGEAKRRAAKNAKKKAAKKASKKKKKDEGDGGGDGGGGGGGSGSDSKSKKSASRRAKDWDEDD</sequence>
<dbReference type="Proteomes" id="UP000001876">
    <property type="component" value="Unassembled WGS sequence"/>
</dbReference>
<evidence type="ECO:0000313" key="3">
    <source>
        <dbReference type="Proteomes" id="UP000001876"/>
    </source>
</evidence>
<feature type="compositionally biased region" description="Acidic residues" evidence="1">
    <location>
        <begin position="573"/>
        <end position="582"/>
    </location>
</feature>
<dbReference type="STRING" id="564608.C1MHY8"/>
<feature type="compositionally biased region" description="Gly residues" evidence="1">
    <location>
        <begin position="795"/>
        <end position="806"/>
    </location>
</feature>
<dbReference type="Pfam" id="PF08477">
    <property type="entry name" value="Roc"/>
    <property type="match status" value="1"/>
</dbReference>
<evidence type="ECO:0000313" key="2">
    <source>
        <dbReference type="EMBL" id="EEH60825.1"/>
    </source>
</evidence>
<dbReference type="OMA" id="NCYGLQA"/>
<dbReference type="InterPro" id="IPR027417">
    <property type="entry name" value="P-loop_NTPase"/>
</dbReference>
<dbReference type="KEGG" id="mpp:MICPUCDRAFT_50370"/>
<gene>
    <name evidence="2" type="ORF">MICPUCDRAFT_50370</name>
</gene>
<feature type="region of interest" description="Disordered" evidence="1">
    <location>
        <begin position="503"/>
        <end position="826"/>
    </location>
</feature>
<dbReference type="EMBL" id="GG663735">
    <property type="protein sequence ID" value="EEH60825.1"/>
    <property type="molecule type" value="Genomic_DNA"/>
</dbReference>
<dbReference type="SUPFAM" id="SSF52540">
    <property type="entry name" value="P-loop containing nucleoside triphosphate hydrolases"/>
    <property type="match status" value="1"/>
</dbReference>
<dbReference type="PANTHER" id="PTHR14932:SF1">
    <property type="entry name" value="RAB-LIKE PROTEIN 6"/>
    <property type="match status" value="1"/>
</dbReference>
<dbReference type="InterPro" id="IPR040385">
    <property type="entry name" value="RABL6"/>
</dbReference>
<dbReference type="GeneID" id="9681140"/>
<feature type="compositionally biased region" description="Low complexity" evidence="1">
    <location>
        <begin position="735"/>
        <end position="751"/>
    </location>
</feature>
<organism evidence="3">
    <name type="scientific">Micromonas pusilla (strain CCMP1545)</name>
    <name type="common">Picoplanktonic green alga</name>
    <dbReference type="NCBI Taxonomy" id="564608"/>
    <lineage>
        <taxon>Eukaryota</taxon>
        <taxon>Viridiplantae</taxon>
        <taxon>Chlorophyta</taxon>
        <taxon>Mamiellophyceae</taxon>
        <taxon>Mamiellales</taxon>
        <taxon>Mamiellaceae</taxon>
        <taxon>Micromonas</taxon>
    </lineage>
</organism>
<reference evidence="2 3" key="1">
    <citation type="journal article" date="2009" name="Science">
        <title>Green evolution and dynamic adaptations revealed by genomes of the marine picoeukaryotes Micromonas.</title>
        <authorList>
            <person name="Worden A.Z."/>
            <person name="Lee J.H."/>
            <person name="Mock T."/>
            <person name="Rouze P."/>
            <person name="Simmons M.P."/>
            <person name="Aerts A.L."/>
            <person name="Allen A.E."/>
            <person name="Cuvelier M.L."/>
            <person name="Derelle E."/>
            <person name="Everett M.V."/>
            <person name="Foulon E."/>
            <person name="Grimwood J."/>
            <person name="Gundlach H."/>
            <person name="Henrissat B."/>
            <person name="Napoli C."/>
            <person name="McDonald S.M."/>
            <person name="Parker M.S."/>
            <person name="Rombauts S."/>
            <person name="Salamov A."/>
            <person name="Von Dassow P."/>
            <person name="Badger J.H."/>
            <person name="Coutinho P.M."/>
            <person name="Demir E."/>
            <person name="Dubchak I."/>
            <person name="Gentemann C."/>
            <person name="Eikrem W."/>
            <person name="Gready J.E."/>
            <person name="John U."/>
            <person name="Lanier W."/>
            <person name="Lindquist E.A."/>
            <person name="Lucas S."/>
            <person name="Mayer K.F."/>
            <person name="Moreau H."/>
            <person name="Not F."/>
            <person name="Otillar R."/>
            <person name="Panaud O."/>
            <person name="Pangilinan J."/>
            <person name="Paulsen I."/>
            <person name="Piegu B."/>
            <person name="Poliakov A."/>
            <person name="Robbens S."/>
            <person name="Schmutz J."/>
            <person name="Toulza E."/>
            <person name="Wyss T."/>
            <person name="Zelensky A."/>
            <person name="Zhou K."/>
            <person name="Armbrust E.V."/>
            <person name="Bhattacharya D."/>
            <person name="Goodenough U.W."/>
            <person name="Van de Peer Y."/>
            <person name="Grigoriev I.V."/>
        </authorList>
    </citation>
    <scope>NUCLEOTIDE SEQUENCE [LARGE SCALE GENOMIC DNA]</scope>
    <source>
        <strain evidence="2 3">CCMP1545</strain>
    </source>
</reference>
<feature type="compositionally biased region" description="Low complexity" evidence="1">
    <location>
        <begin position="652"/>
        <end position="665"/>
    </location>
</feature>
<dbReference type="RefSeq" id="XP_003055573.1">
    <property type="nucleotide sequence ID" value="XM_003055527.1"/>
</dbReference>
<dbReference type="PANTHER" id="PTHR14932">
    <property type="entry name" value="RAS GTPASE-RELATED"/>
    <property type="match status" value="1"/>
</dbReference>
<feature type="compositionally biased region" description="Acidic residues" evidence="1">
    <location>
        <begin position="609"/>
        <end position="625"/>
    </location>
</feature>
<name>C1MHY8_MICPC</name>
<feature type="region of interest" description="Disordered" evidence="1">
    <location>
        <begin position="382"/>
        <end position="409"/>
    </location>
</feature>
<dbReference type="eggNOG" id="KOG0084">
    <property type="taxonomic scope" value="Eukaryota"/>
</dbReference>